<dbReference type="EMBL" id="LKCM01000218">
    <property type="protein sequence ID" value="KPQ42618.1"/>
    <property type="molecule type" value="Genomic_DNA"/>
</dbReference>
<evidence type="ECO:0008006" key="3">
    <source>
        <dbReference type="Google" id="ProtNLM"/>
    </source>
</evidence>
<accession>A0A0N8KQN3</accession>
<evidence type="ECO:0000313" key="2">
    <source>
        <dbReference type="Proteomes" id="UP000050360"/>
    </source>
</evidence>
<protein>
    <recommendedName>
        <fullName evidence="3">DUF2769 domain-containing protein</fullName>
    </recommendedName>
</protein>
<comment type="caution">
    <text evidence="1">The sequence shown here is derived from an EMBL/GenBank/DDBJ whole genome shotgun (WGS) entry which is preliminary data.</text>
</comment>
<sequence length="99" mass="11086">MPAEPQKTFEQNMEAMSKMTPAQMQDKIKELSKICICVNCPTYIGTGENKLAFCAIGRSTIIKNYKGCLCPTCPVQKTLSLRWDRYCLRGSGKEQAGMK</sequence>
<reference evidence="1 2" key="1">
    <citation type="submission" date="2015-09" db="EMBL/GenBank/DDBJ databases">
        <title>A metagenomics-based metabolic model of nitrate-dependent anaerobic oxidation of methane by Methanoperedens-like archaea.</title>
        <authorList>
            <person name="Arshad A."/>
            <person name="Speth D.R."/>
            <person name="De Graaf R.M."/>
            <person name="Op Den Camp H.J."/>
            <person name="Jetten M.S."/>
            <person name="Welte C.U."/>
        </authorList>
    </citation>
    <scope>NUCLEOTIDE SEQUENCE [LARGE SCALE GENOMIC DNA]</scope>
</reference>
<proteinExistence type="predicted"/>
<organism evidence="1 2">
    <name type="scientific">Candidatus Methanoperedens nitratireducens</name>
    <dbReference type="NCBI Taxonomy" id="1392998"/>
    <lineage>
        <taxon>Archaea</taxon>
        <taxon>Methanobacteriati</taxon>
        <taxon>Methanobacteriota</taxon>
        <taxon>Stenosarchaea group</taxon>
        <taxon>Methanomicrobia</taxon>
        <taxon>Methanosarcinales</taxon>
        <taxon>ANME-2 cluster</taxon>
        <taxon>Candidatus Methanoperedentaceae</taxon>
        <taxon>Candidatus Methanoperedens</taxon>
    </lineage>
</organism>
<name>A0A0N8KQN3_9EURY</name>
<dbReference type="InterPro" id="IPR020075">
    <property type="entry name" value="Uncharacterised_AF2234"/>
</dbReference>
<evidence type="ECO:0000313" key="1">
    <source>
        <dbReference type="EMBL" id="KPQ42618.1"/>
    </source>
</evidence>
<dbReference type="Pfam" id="PF10967">
    <property type="entry name" value="DUF2769"/>
    <property type="match status" value="1"/>
</dbReference>
<dbReference type="AlphaFoldDB" id="A0A0N8KQN3"/>
<gene>
    <name evidence="1" type="ORF">MPEBLZ_02828</name>
</gene>
<dbReference type="Proteomes" id="UP000050360">
    <property type="component" value="Unassembled WGS sequence"/>
</dbReference>